<feature type="compositionally biased region" description="Low complexity" evidence="1">
    <location>
        <begin position="111"/>
        <end position="125"/>
    </location>
</feature>
<organism evidence="3 4">
    <name type="scientific">Iris pallida</name>
    <name type="common">Sweet iris</name>
    <dbReference type="NCBI Taxonomy" id="29817"/>
    <lineage>
        <taxon>Eukaryota</taxon>
        <taxon>Viridiplantae</taxon>
        <taxon>Streptophyta</taxon>
        <taxon>Embryophyta</taxon>
        <taxon>Tracheophyta</taxon>
        <taxon>Spermatophyta</taxon>
        <taxon>Magnoliopsida</taxon>
        <taxon>Liliopsida</taxon>
        <taxon>Asparagales</taxon>
        <taxon>Iridaceae</taxon>
        <taxon>Iridoideae</taxon>
        <taxon>Irideae</taxon>
        <taxon>Iris</taxon>
    </lineage>
</organism>
<feature type="compositionally biased region" description="Basic and acidic residues" evidence="1">
    <location>
        <begin position="91"/>
        <end position="110"/>
    </location>
</feature>
<evidence type="ECO:0000313" key="3">
    <source>
        <dbReference type="EMBL" id="KAJ6796387.1"/>
    </source>
</evidence>
<accession>A0AAX6DX34</accession>
<keyword evidence="2" id="KW-0732">Signal</keyword>
<protein>
    <submittedName>
        <fullName evidence="3">Dihydrolipoyllysine-residue succinyltransferase component of 2-oxoglutarate dehydrogenase complex 1, mitochondrial-like</fullName>
    </submittedName>
</protein>
<reference evidence="3" key="1">
    <citation type="journal article" date="2023" name="GigaByte">
        <title>Genome assembly of the bearded iris, Iris pallida Lam.</title>
        <authorList>
            <person name="Bruccoleri R.E."/>
            <person name="Oakeley E.J."/>
            <person name="Faust A.M.E."/>
            <person name="Altorfer M."/>
            <person name="Dessus-Babus S."/>
            <person name="Burckhardt D."/>
            <person name="Oertli M."/>
            <person name="Naumann U."/>
            <person name="Petersen F."/>
            <person name="Wong J."/>
        </authorList>
    </citation>
    <scope>NUCLEOTIDE SEQUENCE</scope>
    <source>
        <strain evidence="3">GSM-AAB239-AS_SAM_17_03QT</strain>
    </source>
</reference>
<name>A0AAX6DX34_IRIPA</name>
<sequence>MVEMTCYMVIFILLIMLLTTWCCPRSLGCPCFLFRHSTGGVIVLKFVSKEGDIVMLGTKVAIMSKSASTDTHVAPSEEKSVKDAPQPPPPIKKEEDKPKAKVEVAIKEMPKASSPAPSKIAASKPQLPPKERERRILSCSMIEDDVPK</sequence>
<gene>
    <name evidence="3" type="ORF">M6B38_223260</name>
</gene>
<reference evidence="3" key="2">
    <citation type="submission" date="2023-04" db="EMBL/GenBank/DDBJ databases">
        <authorList>
            <person name="Bruccoleri R.E."/>
            <person name="Oakeley E.J."/>
            <person name="Faust A.-M."/>
            <person name="Dessus-Babus S."/>
            <person name="Altorfer M."/>
            <person name="Burckhardt D."/>
            <person name="Oertli M."/>
            <person name="Naumann U."/>
            <person name="Petersen F."/>
            <person name="Wong J."/>
        </authorList>
    </citation>
    <scope>NUCLEOTIDE SEQUENCE</scope>
    <source>
        <strain evidence="3">GSM-AAB239-AS_SAM_17_03QT</strain>
        <tissue evidence="3">Leaf</tissue>
    </source>
</reference>
<feature type="chain" id="PRO_5043635066" evidence="2">
    <location>
        <begin position="23"/>
        <end position="148"/>
    </location>
</feature>
<evidence type="ECO:0000313" key="4">
    <source>
        <dbReference type="Proteomes" id="UP001140949"/>
    </source>
</evidence>
<dbReference type="Proteomes" id="UP001140949">
    <property type="component" value="Unassembled WGS sequence"/>
</dbReference>
<dbReference type="AlphaFoldDB" id="A0AAX6DX34"/>
<comment type="caution">
    <text evidence="3">The sequence shown here is derived from an EMBL/GenBank/DDBJ whole genome shotgun (WGS) entry which is preliminary data.</text>
</comment>
<dbReference type="EMBL" id="JANAVB010041227">
    <property type="protein sequence ID" value="KAJ6796387.1"/>
    <property type="molecule type" value="Genomic_DNA"/>
</dbReference>
<evidence type="ECO:0000256" key="2">
    <source>
        <dbReference type="SAM" id="SignalP"/>
    </source>
</evidence>
<keyword evidence="4" id="KW-1185">Reference proteome</keyword>
<feature type="signal peptide" evidence="2">
    <location>
        <begin position="1"/>
        <end position="22"/>
    </location>
</feature>
<feature type="region of interest" description="Disordered" evidence="1">
    <location>
        <begin position="65"/>
        <end position="148"/>
    </location>
</feature>
<proteinExistence type="predicted"/>
<evidence type="ECO:0000256" key="1">
    <source>
        <dbReference type="SAM" id="MobiDB-lite"/>
    </source>
</evidence>